<dbReference type="CDD" id="cd02961">
    <property type="entry name" value="PDI_a_family"/>
    <property type="match status" value="1"/>
</dbReference>
<evidence type="ECO:0000256" key="3">
    <source>
        <dbReference type="ARBA" id="ARBA00022729"/>
    </source>
</evidence>
<evidence type="ECO:0000313" key="11">
    <source>
        <dbReference type="EMBL" id="CAK9110567.1"/>
    </source>
</evidence>
<evidence type="ECO:0000256" key="7">
    <source>
        <dbReference type="RuleBase" id="RU371123"/>
    </source>
</evidence>
<evidence type="ECO:0000256" key="8">
    <source>
        <dbReference type="SAM" id="MobiDB-lite"/>
    </source>
</evidence>
<evidence type="ECO:0000256" key="1">
    <source>
        <dbReference type="ARBA" id="ARBA00001974"/>
    </source>
</evidence>
<dbReference type="PROSITE" id="PS51324">
    <property type="entry name" value="ERV_ALR"/>
    <property type="match status" value="1"/>
</dbReference>
<gene>
    <name evidence="11" type="ORF">CCMP2556_LOCUS51382</name>
</gene>
<keyword evidence="5 7" id="KW-0560">Oxidoreductase</keyword>
<feature type="region of interest" description="Disordered" evidence="8">
    <location>
        <begin position="643"/>
        <end position="665"/>
    </location>
</feature>
<reference evidence="11 12" key="1">
    <citation type="submission" date="2024-02" db="EMBL/GenBank/DDBJ databases">
        <authorList>
            <person name="Chen Y."/>
            <person name="Shah S."/>
            <person name="Dougan E. K."/>
            <person name="Thang M."/>
            <person name="Chan C."/>
        </authorList>
    </citation>
    <scope>NUCLEOTIDE SEQUENCE [LARGE SCALE GENOMIC DNA]</scope>
</reference>
<dbReference type="EMBL" id="CAXAMN010027406">
    <property type="protein sequence ID" value="CAK9110567.1"/>
    <property type="molecule type" value="Genomic_DNA"/>
</dbReference>
<dbReference type="EC" id="1.8.3.2" evidence="7"/>
<feature type="domain" description="ERV/ALR sulfhydryl oxidase" evidence="10">
    <location>
        <begin position="408"/>
        <end position="560"/>
    </location>
</feature>
<evidence type="ECO:0000259" key="10">
    <source>
        <dbReference type="PROSITE" id="PS51324"/>
    </source>
</evidence>
<evidence type="ECO:0000256" key="6">
    <source>
        <dbReference type="ARBA" id="ARBA00023157"/>
    </source>
</evidence>
<accession>A0ABP0SDY5</accession>
<feature type="chain" id="PRO_5046025659" description="Sulfhydryl oxidase" evidence="9">
    <location>
        <begin position="17"/>
        <end position="665"/>
    </location>
</feature>
<dbReference type="InterPro" id="IPR036249">
    <property type="entry name" value="Thioredoxin-like_sf"/>
</dbReference>
<evidence type="ECO:0000313" key="12">
    <source>
        <dbReference type="Proteomes" id="UP001642484"/>
    </source>
</evidence>
<evidence type="ECO:0000256" key="5">
    <source>
        <dbReference type="ARBA" id="ARBA00023002"/>
    </source>
</evidence>
<sequence length="665" mass="74955">MHRLCHSLLSFGWVLAGSEELCGSRWWRRAHDGLRLQEPWSAPCPWEAGGSVWGNVRVPAESVERKSWGGDEDIIITIELERSGHRFYDLDPLAETTFAQLFATNGARCAAPRRAALGAAACSRFGAGADLSGVSDMIGNKFCEHPEAKDARALFCRYPPRFYAHAGICRQYAQFCPFEELKSETNPSHIDLAVVNVDAEMFYALEECGAFKSEFWIFKVFVHWCPHCQQLMPLLYRLALRLRQAKVAFLRFGAVNCATEHALCSEQGWLGHPLLVAKYLGPDQAVHGAIEHWIDVVKDAQLRQMLPRYALPGEFPVLKLLLEHLPTNLVPTVAWADLFEAPPGPSGACPNVTALHPEHPTSMEDFVGNGWHDVERNFTVRCRISQGNVEAFSYRQLIDIERNLPEAFAIQSFLRELHRALMIRVRAAQTKEGPKNKCTMNTEAHKNLYNQTKMLSALRGFIDHFFKCHYCRRHFLRQYEEGSYGRQLAEESYEDTGPNWTGDAGSAWSGWPRHAMPVGLILEMQELVLYLWRFHTAVSTRVSALHSCVDSDRRWPPSSLCPSCWQPSDQSALWEVLSEAKAKTKDGESLPMSIGASEQVKKEVGPSTSVGPVNSQRLLQGDHFLGVACWLWQVCSVARHWSMTSKRDQGPRTSKTPKVSRVRGP</sequence>
<name>A0ABP0SDY5_9DINO</name>
<keyword evidence="3 9" id="KW-0732">Signal</keyword>
<keyword evidence="2 7" id="KW-0285">Flavoprotein</keyword>
<keyword evidence="4 7" id="KW-0274">FAD</keyword>
<dbReference type="Gene3D" id="3.40.30.10">
    <property type="entry name" value="Glutaredoxin"/>
    <property type="match status" value="1"/>
</dbReference>
<evidence type="ECO:0000256" key="2">
    <source>
        <dbReference type="ARBA" id="ARBA00022630"/>
    </source>
</evidence>
<feature type="signal peptide" evidence="9">
    <location>
        <begin position="1"/>
        <end position="16"/>
    </location>
</feature>
<comment type="caution">
    <text evidence="11">The sequence shown here is derived from an EMBL/GenBank/DDBJ whole genome shotgun (WGS) entry which is preliminary data.</text>
</comment>
<evidence type="ECO:0000256" key="4">
    <source>
        <dbReference type="ARBA" id="ARBA00022827"/>
    </source>
</evidence>
<dbReference type="PANTHER" id="PTHR22897">
    <property type="entry name" value="QUIESCIN Q6-RELATED SULFHYDRYL OXIDASE"/>
    <property type="match status" value="1"/>
</dbReference>
<dbReference type="Proteomes" id="UP001642484">
    <property type="component" value="Unassembled WGS sequence"/>
</dbReference>
<organism evidence="11 12">
    <name type="scientific">Durusdinium trenchii</name>
    <dbReference type="NCBI Taxonomy" id="1381693"/>
    <lineage>
        <taxon>Eukaryota</taxon>
        <taxon>Sar</taxon>
        <taxon>Alveolata</taxon>
        <taxon>Dinophyceae</taxon>
        <taxon>Suessiales</taxon>
        <taxon>Symbiodiniaceae</taxon>
        <taxon>Durusdinium</taxon>
    </lineage>
</organism>
<keyword evidence="6" id="KW-1015">Disulfide bond</keyword>
<dbReference type="InterPro" id="IPR039798">
    <property type="entry name" value="Sulfhydryl_oxidase"/>
</dbReference>
<comment type="cofactor">
    <cofactor evidence="1 7">
        <name>FAD</name>
        <dbReference type="ChEBI" id="CHEBI:57692"/>
    </cofactor>
</comment>
<dbReference type="PANTHER" id="PTHR22897:SF8">
    <property type="entry name" value="SULFHYDRYL OXIDASE"/>
    <property type="match status" value="1"/>
</dbReference>
<dbReference type="InterPro" id="IPR017905">
    <property type="entry name" value="ERV/ALR_sulphydryl_oxidase"/>
</dbReference>
<comment type="catalytic activity">
    <reaction evidence="7">
        <text>2 R'C(R)SH + O2 = R'C(R)S-S(R)CR' + H2O2</text>
        <dbReference type="Rhea" id="RHEA:17357"/>
        <dbReference type="ChEBI" id="CHEBI:15379"/>
        <dbReference type="ChEBI" id="CHEBI:16240"/>
        <dbReference type="ChEBI" id="CHEBI:16520"/>
        <dbReference type="ChEBI" id="CHEBI:17412"/>
        <dbReference type="EC" id="1.8.3.2"/>
    </reaction>
</comment>
<keyword evidence="12" id="KW-1185">Reference proteome</keyword>
<dbReference type="SUPFAM" id="SSF52833">
    <property type="entry name" value="Thioredoxin-like"/>
    <property type="match status" value="1"/>
</dbReference>
<protein>
    <recommendedName>
        <fullName evidence="7">Sulfhydryl oxidase</fullName>
        <ecNumber evidence="7">1.8.3.2</ecNumber>
    </recommendedName>
</protein>
<dbReference type="InterPro" id="IPR036774">
    <property type="entry name" value="ERV/ALR_sulphydryl_oxid_sf"/>
</dbReference>
<proteinExistence type="predicted"/>
<dbReference type="Gene3D" id="1.20.120.310">
    <property type="entry name" value="ERV/ALR sulfhydryl oxidase domain"/>
    <property type="match status" value="1"/>
</dbReference>
<evidence type="ECO:0000256" key="9">
    <source>
        <dbReference type="SAM" id="SignalP"/>
    </source>
</evidence>
<dbReference type="SUPFAM" id="SSF69000">
    <property type="entry name" value="FAD-dependent thiol oxidase"/>
    <property type="match status" value="1"/>
</dbReference>